<dbReference type="Gramene" id="ONIVA03G25000.1">
    <property type="protein sequence ID" value="ONIVA03G25000.1"/>
    <property type="gene ID" value="ONIVA03G25000"/>
</dbReference>
<reference evidence="2" key="1">
    <citation type="submission" date="2015-04" db="UniProtKB">
        <authorList>
            <consortium name="EnsemblPlants"/>
        </authorList>
    </citation>
    <scope>IDENTIFICATION</scope>
    <source>
        <strain evidence="2">SL10</strain>
    </source>
</reference>
<sequence>MTLDWSRRLKELATGGEEESDSAPSRPDLASPARETGSPARTRVGSVTRRRMQLRGARSKGAVERALTAGTAVQCQRQEERGSGDRNERKRVALPGSRRRSMLAVVRDGYSQWNAGEAQRHATNGGRPTWREVARPEATGPWKSEATSGHETEIKAICTCETMEHQGVASLFVQIAPAMQLYKFQGGSGCSQNVVACDVPSNMQT</sequence>
<feature type="region of interest" description="Disordered" evidence="1">
    <location>
        <begin position="1"/>
        <end position="98"/>
    </location>
</feature>
<feature type="region of interest" description="Disordered" evidence="1">
    <location>
        <begin position="117"/>
        <end position="148"/>
    </location>
</feature>
<dbReference type="AlphaFoldDB" id="A0A0E0GPQ4"/>
<dbReference type="EnsemblPlants" id="ONIVA03G25000.1">
    <property type="protein sequence ID" value="ONIVA03G25000.1"/>
    <property type="gene ID" value="ONIVA03G25000"/>
</dbReference>
<protein>
    <submittedName>
        <fullName evidence="2">Uncharacterized protein</fullName>
    </submittedName>
</protein>
<evidence type="ECO:0000313" key="3">
    <source>
        <dbReference type="Proteomes" id="UP000006591"/>
    </source>
</evidence>
<feature type="compositionally biased region" description="Basic and acidic residues" evidence="1">
    <location>
        <begin position="1"/>
        <end position="11"/>
    </location>
</feature>
<dbReference type="HOGENOM" id="CLU_116031_0_0_1"/>
<reference evidence="2" key="2">
    <citation type="submission" date="2018-04" db="EMBL/GenBank/DDBJ databases">
        <title>OnivRS2 (Oryza nivara Reference Sequence Version 2).</title>
        <authorList>
            <person name="Zhang J."/>
            <person name="Kudrna D."/>
            <person name="Lee S."/>
            <person name="Talag J."/>
            <person name="Rajasekar S."/>
            <person name="Welchert J."/>
            <person name="Hsing Y.-I."/>
            <person name="Wing R.A."/>
        </authorList>
    </citation>
    <scope>NUCLEOTIDE SEQUENCE [LARGE SCALE GENOMIC DNA]</scope>
    <source>
        <strain evidence="2">SL10</strain>
    </source>
</reference>
<keyword evidence="3" id="KW-1185">Reference proteome</keyword>
<dbReference type="Proteomes" id="UP000006591">
    <property type="component" value="Chromosome 3"/>
</dbReference>
<feature type="compositionally biased region" description="Basic and acidic residues" evidence="1">
    <location>
        <begin position="77"/>
        <end position="91"/>
    </location>
</feature>
<organism evidence="2">
    <name type="scientific">Oryza nivara</name>
    <name type="common">Indian wild rice</name>
    <name type="synonym">Oryza sativa f. spontanea</name>
    <dbReference type="NCBI Taxonomy" id="4536"/>
    <lineage>
        <taxon>Eukaryota</taxon>
        <taxon>Viridiplantae</taxon>
        <taxon>Streptophyta</taxon>
        <taxon>Embryophyta</taxon>
        <taxon>Tracheophyta</taxon>
        <taxon>Spermatophyta</taxon>
        <taxon>Magnoliopsida</taxon>
        <taxon>Liliopsida</taxon>
        <taxon>Poales</taxon>
        <taxon>Poaceae</taxon>
        <taxon>BOP clade</taxon>
        <taxon>Oryzoideae</taxon>
        <taxon>Oryzeae</taxon>
        <taxon>Oryzinae</taxon>
        <taxon>Oryza</taxon>
    </lineage>
</organism>
<accession>A0A0E0GPQ4</accession>
<evidence type="ECO:0000313" key="2">
    <source>
        <dbReference type="EnsemblPlants" id="ONIVA03G25000.1"/>
    </source>
</evidence>
<name>A0A0E0GPQ4_ORYNI</name>
<proteinExistence type="predicted"/>
<evidence type="ECO:0000256" key="1">
    <source>
        <dbReference type="SAM" id="MobiDB-lite"/>
    </source>
</evidence>